<protein>
    <submittedName>
        <fullName evidence="1">Uncharacterized protein</fullName>
    </submittedName>
</protein>
<accession>A0ACB7RRG4</accession>
<reference evidence="1" key="1">
    <citation type="submission" date="2020-05" db="EMBL/GenBank/DDBJ databases">
        <title>Large-scale comparative analyses of tick genomes elucidate their genetic diversity and vector capacities.</title>
        <authorList>
            <person name="Jia N."/>
            <person name="Wang J."/>
            <person name="Shi W."/>
            <person name="Du L."/>
            <person name="Sun Y."/>
            <person name="Zhan W."/>
            <person name="Jiang J."/>
            <person name="Wang Q."/>
            <person name="Zhang B."/>
            <person name="Ji P."/>
            <person name="Sakyi L.B."/>
            <person name="Cui X."/>
            <person name="Yuan T."/>
            <person name="Jiang B."/>
            <person name="Yang W."/>
            <person name="Lam T.T.-Y."/>
            <person name="Chang Q."/>
            <person name="Ding S."/>
            <person name="Wang X."/>
            <person name="Zhu J."/>
            <person name="Ruan X."/>
            <person name="Zhao L."/>
            <person name="Wei J."/>
            <person name="Que T."/>
            <person name="Du C."/>
            <person name="Cheng J."/>
            <person name="Dai P."/>
            <person name="Han X."/>
            <person name="Huang E."/>
            <person name="Gao Y."/>
            <person name="Liu J."/>
            <person name="Shao H."/>
            <person name="Ye R."/>
            <person name="Li L."/>
            <person name="Wei W."/>
            <person name="Wang X."/>
            <person name="Wang C."/>
            <person name="Yang T."/>
            <person name="Huo Q."/>
            <person name="Li W."/>
            <person name="Guo W."/>
            <person name="Chen H."/>
            <person name="Zhou L."/>
            <person name="Ni X."/>
            <person name="Tian J."/>
            <person name="Zhou Y."/>
            <person name="Sheng Y."/>
            <person name="Liu T."/>
            <person name="Pan Y."/>
            <person name="Xia L."/>
            <person name="Li J."/>
            <person name="Zhao F."/>
            <person name="Cao W."/>
        </authorList>
    </citation>
    <scope>NUCLEOTIDE SEQUENCE</scope>
    <source>
        <strain evidence="1">Hyas-2018</strain>
    </source>
</reference>
<proteinExistence type="predicted"/>
<evidence type="ECO:0000313" key="2">
    <source>
        <dbReference type="Proteomes" id="UP000821845"/>
    </source>
</evidence>
<keyword evidence="2" id="KW-1185">Reference proteome</keyword>
<evidence type="ECO:0000313" key="1">
    <source>
        <dbReference type="EMBL" id="KAH6924034.1"/>
    </source>
</evidence>
<dbReference type="Proteomes" id="UP000821845">
    <property type="component" value="Chromosome 8"/>
</dbReference>
<gene>
    <name evidence="1" type="ORF">HPB50_010827</name>
</gene>
<comment type="caution">
    <text evidence="1">The sequence shown here is derived from an EMBL/GenBank/DDBJ whole genome shotgun (WGS) entry which is preliminary data.</text>
</comment>
<sequence>MRELGNSGSCPNATWDTTGQYPPTYPPSGNAATVIRLHSAPEESEKRLQADDSGRLWRRRLCPATAVTRSTCRTGDKRLRECAELELCSSSEQGSRALSLAFQQERRCQPGLTFTHQRWMRVDCCCRKHCWEPSALDNGSGGVINVPRRYMLDSPGSPVVSFSKARLCTIRCNPYLEHSIPRSTHCRTLDPELIHQESSNTFTKTVGEHSGDCDTASDNTS</sequence>
<organism evidence="1 2">
    <name type="scientific">Hyalomma asiaticum</name>
    <name type="common">Tick</name>
    <dbReference type="NCBI Taxonomy" id="266040"/>
    <lineage>
        <taxon>Eukaryota</taxon>
        <taxon>Metazoa</taxon>
        <taxon>Ecdysozoa</taxon>
        <taxon>Arthropoda</taxon>
        <taxon>Chelicerata</taxon>
        <taxon>Arachnida</taxon>
        <taxon>Acari</taxon>
        <taxon>Parasitiformes</taxon>
        <taxon>Ixodida</taxon>
        <taxon>Ixodoidea</taxon>
        <taxon>Ixodidae</taxon>
        <taxon>Hyalomminae</taxon>
        <taxon>Hyalomma</taxon>
    </lineage>
</organism>
<dbReference type="EMBL" id="CM023488">
    <property type="protein sequence ID" value="KAH6924034.1"/>
    <property type="molecule type" value="Genomic_DNA"/>
</dbReference>
<name>A0ACB7RRG4_HYAAI</name>